<evidence type="ECO:0000259" key="1">
    <source>
        <dbReference type="Pfam" id="PF13524"/>
    </source>
</evidence>
<dbReference type="Gene3D" id="3.40.50.2000">
    <property type="entry name" value="Glycogen Phosphorylase B"/>
    <property type="match status" value="1"/>
</dbReference>
<evidence type="ECO:0000313" key="4">
    <source>
        <dbReference type="Proteomes" id="UP000185598"/>
    </source>
</evidence>
<keyword evidence="4" id="KW-1185">Reference proteome</keyword>
<evidence type="ECO:0000313" key="3">
    <source>
        <dbReference type="EMBL" id="OLP50223.1"/>
    </source>
</evidence>
<dbReference type="EMBL" id="MKIN01000021">
    <property type="protein sequence ID" value="OLP50223.1"/>
    <property type="molecule type" value="Genomic_DNA"/>
</dbReference>
<dbReference type="GO" id="GO:0016740">
    <property type="term" value="F:transferase activity"/>
    <property type="evidence" value="ECO:0007669"/>
    <property type="project" value="UniProtKB-KW"/>
</dbReference>
<dbReference type="EMBL" id="JACIED010000003">
    <property type="protein sequence ID" value="MBB4008642.1"/>
    <property type="molecule type" value="Genomic_DNA"/>
</dbReference>
<organism evidence="3 4">
    <name type="scientific">Allorhizobium taibaishanense</name>
    <dbReference type="NCBI Taxonomy" id="887144"/>
    <lineage>
        <taxon>Bacteria</taxon>
        <taxon>Pseudomonadati</taxon>
        <taxon>Pseudomonadota</taxon>
        <taxon>Alphaproteobacteria</taxon>
        <taxon>Hyphomicrobiales</taxon>
        <taxon>Rhizobiaceae</taxon>
        <taxon>Rhizobium/Agrobacterium group</taxon>
        <taxon>Allorhizobium</taxon>
    </lineage>
</organism>
<gene>
    <name evidence="3" type="ORF">BJF91_12915</name>
    <name evidence="2" type="ORF">GGQ71_002922</name>
</gene>
<evidence type="ECO:0000313" key="5">
    <source>
        <dbReference type="Proteomes" id="UP000544107"/>
    </source>
</evidence>
<keyword evidence="3" id="KW-0808">Transferase</keyword>
<dbReference type="AlphaFoldDB" id="A0A1Q9A6K8"/>
<reference evidence="3 4" key="1">
    <citation type="submission" date="2016-09" db="EMBL/GenBank/DDBJ databases">
        <title>Rhizobium oryziradicis sp. nov., isolated from the root of rice.</title>
        <authorList>
            <person name="Zhao J."/>
            <person name="Zhang X."/>
        </authorList>
    </citation>
    <scope>NUCLEOTIDE SEQUENCE [LARGE SCALE GENOMIC DNA]</scope>
    <source>
        <strain evidence="3 4">14971</strain>
    </source>
</reference>
<dbReference type="Proteomes" id="UP000544107">
    <property type="component" value="Unassembled WGS sequence"/>
</dbReference>
<dbReference type="OrthoDB" id="9774625at2"/>
<dbReference type="SUPFAM" id="SSF53756">
    <property type="entry name" value="UDP-Glycosyltransferase/glycogen phosphorylase"/>
    <property type="match status" value="1"/>
</dbReference>
<dbReference type="STRING" id="887144.BJF91_12915"/>
<dbReference type="InterPro" id="IPR055259">
    <property type="entry name" value="YkvP/CgeB_Glyco_trans-like"/>
</dbReference>
<proteinExistence type="predicted"/>
<accession>A0A1Q9A6K8</accession>
<reference evidence="2 5" key="2">
    <citation type="submission" date="2020-08" db="EMBL/GenBank/DDBJ databases">
        <title>Genomic Encyclopedia of Type Strains, Phase IV (KMG-IV): sequencing the most valuable type-strain genomes for metagenomic binning, comparative biology and taxonomic classification.</title>
        <authorList>
            <person name="Goeker M."/>
        </authorList>
    </citation>
    <scope>NUCLEOTIDE SEQUENCE [LARGE SCALE GENOMIC DNA]</scope>
    <source>
        <strain evidence="2 5">DSM 100021</strain>
    </source>
</reference>
<protein>
    <submittedName>
        <fullName evidence="3">Glycosyltransferase</fullName>
    </submittedName>
    <submittedName>
        <fullName evidence="2">Spore maturation protein CgeB</fullName>
    </submittedName>
</protein>
<dbReference type="RefSeq" id="WP_075614114.1">
    <property type="nucleotide sequence ID" value="NZ_JACIED010000003.1"/>
</dbReference>
<sequence>MSESKTVVIFGLSLSSSWGNGHATTFRALIRGLNADGHQVLFLERDVPWYAGHRDLPDPDFCRLAYYTDQETVLDRYGAEILKADAVIVGSYVPDGIELIDRLSALGPKRLCFYDIDTPVTLAKLDAGDEEFLARRQIPLFDAYFSFSGGEVLDRLEREYGASRAVALYCSVDADRYGPTGEALTWDLGYLGTYSPDRQPVLETLLIEPARRLPHMRFVVAGPQYPETIDWPANVERIDHLPPDEHASFYSRQRFTLNVTRADMIAAGWSPSVRLFEAAACDVPIISDVWRGLDDLLPDGEAIFLARAAQDVVRVLTETGETERLAVAASARQRVLGAHTGLARARELVEALQDEAILRRA</sequence>
<comment type="caution">
    <text evidence="3">The sequence shown here is derived from an EMBL/GenBank/DDBJ whole genome shotgun (WGS) entry which is preliminary data.</text>
</comment>
<dbReference type="Pfam" id="PF13524">
    <property type="entry name" value="Glyco_trans_1_2"/>
    <property type="match status" value="1"/>
</dbReference>
<evidence type="ECO:0000313" key="2">
    <source>
        <dbReference type="EMBL" id="MBB4008642.1"/>
    </source>
</evidence>
<name>A0A1Q9A6K8_9HYPH</name>
<dbReference type="Proteomes" id="UP000185598">
    <property type="component" value="Unassembled WGS sequence"/>
</dbReference>
<feature type="domain" description="Spore protein YkvP/CgeB glycosyl transferase-like" evidence="1">
    <location>
        <begin position="205"/>
        <end position="349"/>
    </location>
</feature>